<dbReference type="AlphaFoldDB" id="A0A3B0XZU8"/>
<organism evidence="4">
    <name type="scientific">hydrothermal vent metagenome</name>
    <dbReference type="NCBI Taxonomy" id="652676"/>
    <lineage>
        <taxon>unclassified sequences</taxon>
        <taxon>metagenomes</taxon>
        <taxon>ecological metagenomes</taxon>
    </lineage>
</organism>
<dbReference type="InterPro" id="IPR010218">
    <property type="entry name" value="NADH_DH_suC"/>
</dbReference>
<dbReference type="EMBL" id="UOFN01000026">
    <property type="protein sequence ID" value="VAW73925.1"/>
    <property type="molecule type" value="Genomic_DNA"/>
</dbReference>
<keyword evidence="4" id="KW-0560">Oxidoreductase</keyword>
<comment type="similarity">
    <text evidence="1">Belongs to the complex I 30 kDa subunit family.</text>
</comment>
<name>A0A3B0XZU8_9ZZZZ</name>
<dbReference type="HAMAP" id="MF_01357">
    <property type="entry name" value="NDH1_NuoC"/>
    <property type="match status" value="1"/>
</dbReference>
<dbReference type="Pfam" id="PF00329">
    <property type="entry name" value="Complex1_30kDa"/>
    <property type="match status" value="1"/>
</dbReference>
<dbReference type="EC" id="1.6.5.3" evidence="4"/>
<protein>
    <submittedName>
        <fullName evidence="4">NADH-ubiquinone oxidoreductase chain C</fullName>
        <ecNumber evidence="4">1.6.5.3</ecNumber>
    </submittedName>
</protein>
<keyword evidence="4" id="KW-0830">Ubiquinone</keyword>
<dbReference type="SUPFAM" id="SSF143243">
    <property type="entry name" value="Nqo5-like"/>
    <property type="match status" value="1"/>
</dbReference>
<sequence length="247" mass="28306">MQAKELLKQLQERFGDTLRESVLLLNEVTIEIAPEDLLDTCRALRDEREFRFEQMVDVCGVDYLNFGEDEWATEETSATGFSRGVNPNTAGRLSGLEEDLSVETPQQDRRYAAVYHLLSVTQNHRLRIRVFAPDNELPVIPSVVGLWNGVNWFEREAFDLYGILFEGHPDLRRILTDYGFIGHPFRKDFPLSGNVEVRYDPEKKRVVYQPVTIEPRVLVPKVIRGEELQPVALDETEAEVDKGEADA</sequence>
<dbReference type="PANTHER" id="PTHR10884">
    <property type="entry name" value="NADH DEHYDROGENASE UBIQUINONE IRON-SULFUR PROTEIN 3"/>
    <property type="match status" value="1"/>
</dbReference>
<evidence type="ECO:0000256" key="1">
    <source>
        <dbReference type="ARBA" id="ARBA00007569"/>
    </source>
</evidence>
<dbReference type="GO" id="GO:0008137">
    <property type="term" value="F:NADH dehydrogenase (ubiquinone) activity"/>
    <property type="evidence" value="ECO:0007669"/>
    <property type="project" value="InterPro"/>
</dbReference>
<dbReference type="InterPro" id="IPR037232">
    <property type="entry name" value="NADH_quin_OxRdtase_su_C/D-like"/>
</dbReference>
<evidence type="ECO:0000259" key="3">
    <source>
        <dbReference type="Pfam" id="PF00329"/>
    </source>
</evidence>
<dbReference type="GO" id="GO:0016651">
    <property type="term" value="F:oxidoreductase activity, acting on NAD(P)H"/>
    <property type="evidence" value="ECO:0007669"/>
    <property type="project" value="InterPro"/>
</dbReference>
<dbReference type="PROSITE" id="PS00542">
    <property type="entry name" value="COMPLEX1_30K"/>
    <property type="match status" value="1"/>
</dbReference>
<reference evidence="4" key="1">
    <citation type="submission" date="2018-06" db="EMBL/GenBank/DDBJ databases">
        <authorList>
            <person name="Zhirakovskaya E."/>
        </authorList>
    </citation>
    <scope>NUCLEOTIDE SEQUENCE</scope>
</reference>
<proteinExistence type="inferred from homology"/>
<evidence type="ECO:0000313" key="4">
    <source>
        <dbReference type="EMBL" id="VAW73925.1"/>
    </source>
</evidence>
<dbReference type="InterPro" id="IPR001268">
    <property type="entry name" value="NADH_UbQ_OxRdtase_30kDa_su"/>
</dbReference>
<dbReference type="Gene3D" id="3.30.460.80">
    <property type="entry name" value="NADH:ubiquinone oxidoreductase, 30kDa subunit"/>
    <property type="match status" value="1"/>
</dbReference>
<accession>A0A3B0XZU8</accession>
<gene>
    <name evidence="4" type="ORF">MNBD_GAMMA15-2333</name>
</gene>
<evidence type="ECO:0000256" key="2">
    <source>
        <dbReference type="ARBA" id="ARBA00022448"/>
    </source>
</evidence>
<feature type="domain" description="NADH:ubiquinone oxidoreductase 30kDa subunit" evidence="3">
    <location>
        <begin position="30"/>
        <end position="194"/>
    </location>
</feature>
<dbReference type="NCBIfam" id="NF004730">
    <property type="entry name" value="PRK06074.1-1"/>
    <property type="match status" value="1"/>
</dbReference>
<keyword evidence="2" id="KW-0813">Transport</keyword>
<dbReference type="PANTHER" id="PTHR10884:SF14">
    <property type="entry name" value="NADH DEHYDROGENASE [UBIQUINONE] IRON-SULFUR PROTEIN 3, MITOCHONDRIAL"/>
    <property type="match status" value="1"/>
</dbReference>
<dbReference type="InterPro" id="IPR020396">
    <property type="entry name" value="NADH_UbQ_OxRdtase_CS"/>
</dbReference>